<sequence length="591" mass="65113">MSISTPSSQPGPELQTGNVQHRGFSRAFYVANLMEIFERLAWYGFFAVSSVYMTTPSAQGGVGFTDLERGAVQGIIPFFLYLLPVLTGALGDQLGYRKMFLLSFAIMAPGYYLLGQAQSFWPFFAALSLVALGAACFKPVVVGTISHSTNDSNRGLGFGIFYTMVNIGGFLGPLLAGALRAISWDAVFMMSACWILVNFIPVLWFYRDPPSLKREKAPLSNVIREAQSVLGNGRFALTLLVAVLLLMCSGVEVLSYVQAFSCIGLWLVINLIWDRIAPKAVSSSVSWWAQPMRVSNVRFALYLAIIAGFWTVYNQLFYTLPLFIRDYVDTRDLLNFIAWFGEDAVSFFAYVDRAQLQGAVQALHIQLHAGTQPAAEALRLEWVHLKVNVPASELSTLMAHLKGLEVLTTTQLQQFTGALLVYRQINPEYLINLDFAAIVLLQILVSYLCQRIRPFYVLTAGLVVMCCAFALMAVELTATGGALIVTVILLIALGEMLTSPKSQEYVASIAPPSQAALYMGYYFVSMALGFLFAGFLSGWSYATLVQQDGRPDLMWALFGGLALLTAIALYLFNRYVIQRSAQEISPAPQTS</sequence>
<evidence type="ECO:0000256" key="2">
    <source>
        <dbReference type="ARBA" id="ARBA00022448"/>
    </source>
</evidence>
<dbReference type="PROSITE" id="PS50850">
    <property type="entry name" value="MFS"/>
    <property type="match status" value="1"/>
</dbReference>
<evidence type="ECO:0000256" key="6">
    <source>
        <dbReference type="ARBA" id="ARBA00023136"/>
    </source>
</evidence>
<dbReference type="Gene3D" id="1.20.1250.20">
    <property type="entry name" value="MFS general substrate transporter like domains"/>
    <property type="match status" value="2"/>
</dbReference>
<dbReference type="InterPro" id="IPR050171">
    <property type="entry name" value="MFS_Transporters"/>
</dbReference>
<dbReference type="RefSeq" id="WP_058795752.1">
    <property type="nucleotide sequence ID" value="NZ_CP013611.1"/>
</dbReference>
<evidence type="ECO:0000313" key="9">
    <source>
        <dbReference type="EMBL" id="ALU42369.1"/>
    </source>
</evidence>
<keyword evidence="3" id="KW-1003">Cell membrane</keyword>
<feature type="transmembrane region" description="Helical" evidence="7">
    <location>
        <begin position="155"/>
        <end position="176"/>
    </location>
</feature>
<feature type="transmembrane region" description="Helical" evidence="7">
    <location>
        <begin position="40"/>
        <end position="58"/>
    </location>
</feature>
<dbReference type="InterPro" id="IPR011701">
    <property type="entry name" value="MFS"/>
</dbReference>
<evidence type="ECO:0000259" key="8">
    <source>
        <dbReference type="PROSITE" id="PS50850"/>
    </source>
</evidence>
<evidence type="ECO:0000256" key="5">
    <source>
        <dbReference type="ARBA" id="ARBA00022989"/>
    </source>
</evidence>
<comment type="subcellular location">
    <subcellularLocation>
        <location evidence="1">Cell membrane</location>
        <topology evidence="1">Multi-pass membrane protein</topology>
    </subcellularLocation>
</comment>
<keyword evidence="6 7" id="KW-0472">Membrane</keyword>
<evidence type="ECO:0000313" key="10">
    <source>
        <dbReference type="Proteomes" id="UP000069015"/>
    </source>
</evidence>
<dbReference type="EMBL" id="CP013611">
    <property type="protein sequence ID" value="ALU42369.1"/>
    <property type="molecule type" value="Genomic_DNA"/>
</dbReference>
<dbReference type="InterPro" id="IPR036259">
    <property type="entry name" value="MFS_trans_sf"/>
</dbReference>
<feature type="transmembrane region" description="Helical" evidence="7">
    <location>
        <begin position="429"/>
        <end position="448"/>
    </location>
</feature>
<dbReference type="PANTHER" id="PTHR23517:SF2">
    <property type="entry name" value="MULTIDRUG RESISTANCE PROTEIN MDTH"/>
    <property type="match status" value="1"/>
</dbReference>
<feature type="transmembrane region" description="Helical" evidence="7">
    <location>
        <begin position="182"/>
        <end position="206"/>
    </location>
</feature>
<evidence type="ECO:0000256" key="3">
    <source>
        <dbReference type="ARBA" id="ARBA00022475"/>
    </source>
</evidence>
<dbReference type="AlphaFoldDB" id="A0A0U2Z3N3"/>
<feature type="transmembrane region" description="Helical" evidence="7">
    <location>
        <begin position="70"/>
        <end position="91"/>
    </location>
</feature>
<reference evidence="9 10" key="1">
    <citation type="submission" date="2015-12" db="EMBL/GenBank/DDBJ databases">
        <title>Complete genome sequence of Pseudoalteromonas rubra SCSIO 6842, harboring a conjugative plasmid.</title>
        <authorList>
            <person name="Li B."/>
            <person name="Wang X."/>
        </authorList>
    </citation>
    <scope>NUCLEOTIDE SEQUENCE [LARGE SCALE GENOMIC DNA]</scope>
    <source>
        <strain evidence="9 10">SCSIO 6842</strain>
    </source>
</reference>
<feature type="transmembrane region" description="Helical" evidence="7">
    <location>
        <begin position="480"/>
        <end position="498"/>
    </location>
</feature>
<evidence type="ECO:0000256" key="4">
    <source>
        <dbReference type="ARBA" id="ARBA00022692"/>
    </source>
</evidence>
<feature type="transmembrane region" description="Helical" evidence="7">
    <location>
        <begin position="120"/>
        <end position="143"/>
    </location>
</feature>
<protein>
    <submittedName>
        <fullName evidence="9">MFS transporter</fullName>
    </submittedName>
</protein>
<proteinExistence type="predicted"/>
<name>A0A0U2Z3N3_9GAMM</name>
<feature type="transmembrane region" description="Helical" evidence="7">
    <location>
        <begin position="553"/>
        <end position="572"/>
    </location>
</feature>
<gene>
    <name evidence="9" type="ORF">AT705_05055</name>
</gene>
<accession>A0A0U2Z3N3</accession>
<feature type="transmembrane region" description="Helical" evidence="7">
    <location>
        <begin position="455"/>
        <end position="474"/>
    </location>
</feature>
<feature type="transmembrane region" description="Helical" evidence="7">
    <location>
        <begin position="519"/>
        <end position="541"/>
    </location>
</feature>
<evidence type="ECO:0000256" key="1">
    <source>
        <dbReference type="ARBA" id="ARBA00004651"/>
    </source>
</evidence>
<dbReference type="Proteomes" id="UP000069015">
    <property type="component" value="Chromosome 1"/>
</dbReference>
<feature type="transmembrane region" description="Helical" evidence="7">
    <location>
        <begin position="98"/>
        <end position="114"/>
    </location>
</feature>
<organism evidence="9 10">
    <name type="scientific">Pseudoalteromonas rubra</name>
    <dbReference type="NCBI Taxonomy" id="43658"/>
    <lineage>
        <taxon>Bacteria</taxon>
        <taxon>Pseudomonadati</taxon>
        <taxon>Pseudomonadota</taxon>
        <taxon>Gammaproteobacteria</taxon>
        <taxon>Alteromonadales</taxon>
        <taxon>Pseudoalteromonadaceae</taxon>
        <taxon>Pseudoalteromonas</taxon>
    </lineage>
</organism>
<keyword evidence="2" id="KW-0813">Transport</keyword>
<feature type="transmembrane region" description="Helical" evidence="7">
    <location>
        <begin position="253"/>
        <end position="273"/>
    </location>
</feature>
<keyword evidence="4 7" id="KW-0812">Transmembrane</keyword>
<dbReference type="GO" id="GO:0022857">
    <property type="term" value="F:transmembrane transporter activity"/>
    <property type="evidence" value="ECO:0007669"/>
    <property type="project" value="InterPro"/>
</dbReference>
<dbReference type="InterPro" id="IPR020846">
    <property type="entry name" value="MFS_dom"/>
</dbReference>
<dbReference type="PANTHER" id="PTHR23517">
    <property type="entry name" value="RESISTANCE PROTEIN MDTM, PUTATIVE-RELATED-RELATED"/>
    <property type="match status" value="1"/>
</dbReference>
<evidence type="ECO:0000256" key="7">
    <source>
        <dbReference type="SAM" id="Phobius"/>
    </source>
</evidence>
<feature type="transmembrane region" description="Helical" evidence="7">
    <location>
        <begin position="294"/>
        <end position="313"/>
    </location>
</feature>
<dbReference type="Pfam" id="PF07690">
    <property type="entry name" value="MFS_1"/>
    <property type="match status" value="2"/>
</dbReference>
<keyword evidence="5 7" id="KW-1133">Transmembrane helix</keyword>
<feature type="transmembrane region" description="Helical" evidence="7">
    <location>
        <begin position="227"/>
        <end position="247"/>
    </location>
</feature>
<dbReference type="SUPFAM" id="SSF103473">
    <property type="entry name" value="MFS general substrate transporter"/>
    <property type="match status" value="2"/>
</dbReference>
<feature type="domain" description="Major facilitator superfamily (MFS) profile" evidence="8">
    <location>
        <begin position="30"/>
        <end position="577"/>
    </location>
</feature>
<dbReference type="GO" id="GO:0005886">
    <property type="term" value="C:plasma membrane"/>
    <property type="evidence" value="ECO:0007669"/>
    <property type="project" value="UniProtKB-SubCell"/>
</dbReference>
<dbReference type="KEGG" id="prr:AT705_05055"/>